<organism evidence="8 9">
    <name type="scientific">Chthonomonas calidirosea (strain DSM 23976 / ICMP 18418 / T49)</name>
    <dbReference type="NCBI Taxonomy" id="1303518"/>
    <lineage>
        <taxon>Bacteria</taxon>
        <taxon>Bacillati</taxon>
        <taxon>Armatimonadota</taxon>
        <taxon>Chthonomonadia</taxon>
        <taxon>Chthonomonadales</taxon>
        <taxon>Chthonomonadaceae</taxon>
        <taxon>Chthonomonas</taxon>
    </lineage>
</organism>
<evidence type="ECO:0000256" key="1">
    <source>
        <dbReference type="ARBA" id="ARBA00010688"/>
    </source>
</evidence>
<dbReference type="InterPro" id="IPR011611">
    <property type="entry name" value="PfkB_dom"/>
</dbReference>
<dbReference type="EC" id="2.7.1.144" evidence="8"/>
<dbReference type="GO" id="GO:0044281">
    <property type="term" value="P:small molecule metabolic process"/>
    <property type="evidence" value="ECO:0007669"/>
    <property type="project" value="UniProtKB-ARBA"/>
</dbReference>
<dbReference type="GO" id="GO:0016052">
    <property type="term" value="P:carbohydrate catabolic process"/>
    <property type="evidence" value="ECO:0007669"/>
    <property type="project" value="UniProtKB-ARBA"/>
</dbReference>
<evidence type="ECO:0000256" key="2">
    <source>
        <dbReference type="ARBA" id="ARBA00022679"/>
    </source>
</evidence>
<dbReference type="GO" id="GO:0009024">
    <property type="term" value="F:tagatose-6-phosphate kinase activity"/>
    <property type="evidence" value="ECO:0007669"/>
    <property type="project" value="UniProtKB-EC"/>
</dbReference>
<dbReference type="CDD" id="cd01164">
    <property type="entry name" value="FruK_PfkB_like"/>
    <property type="match status" value="1"/>
</dbReference>
<reference evidence="9" key="1">
    <citation type="submission" date="2013-03" db="EMBL/GenBank/DDBJ databases">
        <title>Genome sequence of Chthonomonas calidirosea, the first sequenced genome from the Armatimonadetes phylum (formally candidate division OP10).</title>
        <authorList>
            <person name="Lee K.C.Y."/>
            <person name="Morgan X.C."/>
            <person name="Dunfield P.F."/>
            <person name="Tamas I."/>
            <person name="Houghton K.M."/>
            <person name="Vyssotski M."/>
            <person name="Ryan J.L.J."/>
            <person name="Lagutin K."/>
            <person name="McDonald I.R."/>
            <person name="Stott M.B."/>
        </authorList>
    </citation>
    <scope>NUCLEOTIDE SEQUENCE [LARGE SCALE GENOMIC DNA]</scope>
    <source>
        <strain evidence="9">DSM 23976 / ICMP 18418 / T49</strain>
    </source>
</reference>
<dbReference type="Pfam" id="PF00294">
    <property type="entry name" value="PfkB"/>
    <property type="match status" value="1"/>
</dbReference>
<evidence type="ECO:0000313" key="8">
    <source>
        <dbReference type="EMBL" id="CCW34748.1"/>
    </source>
</evidence>
<dbReference type="KEGG" id="ccz:CCALI_00926"/>
<dbReference type="FunFam" id="3.40.1190.20:FF:000001">
    <property type="entry name" value="Phosphofructokinase"/>
    <property type="match status" value="1"/>
</dbReference>
<accession>S0ETD6</accession>
<keyword evidence="5" id="KW-0067">ATP-binding</keyword>
<dbReference type="AlphaFoldDB" id="S0ETD6"/>
<dbReference type="eggNOG" id="COG1105">
    <property type="taxonomic scope" value="Bacteria"/>
</dbReference>
<dbReference type="InterPro" id="IPR029056">
    <property type="entry name" value="Ribokinase-like"/>
</dbReference>
<dbReference type="SUPFAM" id="SSF53613">
    <property type="entry name" value="Ribokinase-like"/>
    <property type="match status" value="1"/>
</dbReference>
<dbReference type="PANTHER" id="PTHR46566:SF2">
    <property type="entry name" value="ATP-DEPENDENT 6-PHOSPHOFRUCTOKINASE ISOZYME 2"/>
    <property type="match status" value="1"/>
</dbReference>
<dbReference type="GO" id="GO:0005524">
    <property type="term" value="F:ATP binding"/>
    <property type="evidence" value="ECO:0007669"/>
    <property type="project" value="UniProtKB-KW"/>
</dbReference>
<protein>
    <submittedName>
        <fullName evidence="8">1-phosphofructokinase</fullName>
        <ecNumber evidence="8">2.7.1.144</ecNumber>
    </submittedName>
</protein>
<dbReference type="PROSITE" id="PS00583">
    <property type="entry name" value="PFKB_KINASES_1"/>
    <property type="match status" value="1"/>
</dbReference>
<keyword evidence="2 6" id="KW-0808">Transferase</keyword>
<dbReference type="HOGENOM" id="CLU_050013_0_2_0"/>
<dbReference type="NCBIfam" id="TIGR03168">
    <property type="entry name" value="1-PFK"/>
    <property type="match status" value="1"/>
</dbReference>
<dbReference type="PANTHER" id="PTHR46566">
    <property type="entry name" value="1-PHOSPHOFRUCTOKINASE-RELATED"/>
    <property type="match status" value="1"/>
</dbReference>
<dbReference type="Gene3D" id="3.40.1190.20">
    <property type="match status" value="1"/>
</dbReference>
<dbReference type="InterPro" id="IPR002173">
    <property type="entry name" value="Carboh/pur_kinase_PfkB_CS"/>
</dbReference>
<dbReference type="EMBL" id="HF951689">
    <property type="protein sequence ID" value="CCW34748.1"/>
    <property type="molecule type" value="Genomic_DNA"/>
</dbReference>
<dbReference type="InterPro" id="IPR017583">
    <property type="entry name" value="Tagatose/fructose_Pkinase"/>
</dbReference>
<evidence type="ECO:0000313" key="9">
    <source>
        <dbReference type="Proteomes" id="UP000014227"/>
    </source>
</evidence>
<sequence length="313" mass="33298">MILTVTLNPCVDKTYLIEDFAVHKLNRPSQALTVAGGKGLNVARVYTRLGGQALATGLLGGYNGHIVQTALAGEGIAHDFVEISKETRLCIKVVDPLRKTETEINELGPTVSATEMARFMAHLERLLTSHSFAMVAFCGSLPLGIEASWVKTILRRAQQAGAKTVLDSSGAALREGIAASPWLVKPNRTELEELWEHPISSVETARCAATALRENYGVEVFLCTLGAEGALWIAEKEAYHVHAPRVNVMSAVASGDSFLAGLLLAIEKGDSVENALRLAAGAGAANAEVLGAGFCEVDIVQKRAEQAQVSRLA</sequence>
<evidence type="ECO:0000256" key="6">
    <source>
        <dbReference type="PIRNR" id="PIRNR000535"/>
    </source>
</evidence>
<evidence type="ECO:0000259" key="7">
    <source>
        <dbReference type="Pfam" id="PF00294"/>
    </source>
</evidence>
<dbReference type="GO" id="GO:0008443">
    <property type="term" value="F:phosphofructokinase activity"/>
    <property type="evidence" value="ECO:0007669"/>
    <property type="project" value="TreeGrafter"/>
</dbReference>
<gene>
    <name evidence="8" type="ORF">CCALI_00926</name>
</gene>
<keyword evidence="4 8" id="KW-0418">Kinase</keyword>
<evidence type="ECO:0000256" key="4">
    <source>
        <dbReference type="ARBA" id="ARBA00022777"/>
    </source>
</evidence>
<dbReference type="InParanoid" id="S0ETD6"/>
<keyword evidence="9" id="KW-1185">Reference proteome</keyword>
<dbReference type="GO" id="GO:0005829">
    <property type="term" value="C:cytosol"/>
    <property type="evidence" value="ECO:0007669"/>
    <property type="project" value="TreeGrafter"/>
</dbReference>
<dbReference type="PATRIC" id="fig|1303518.3.peg.938"/>
<dbReference type="FunCoup" id="S0ETD6">
    <property type="interactions" value="12"/>
</dbReference>
<comment type="similarity">
    <text evidence="1">Belongs to the carbohydrate kinase PfkB family.</text>
</comment>
<name>S0ETD6_CHTCT</name>
<evidence type="ECO:0000256" key="3">
    <source>
        <dbReference type="ARBA" id="ARBA00022741"/>
    </source>
</evidence>
<dbReference type="RefSeq" id="WP_016482302.1">
    <property type="nucleotide sequence ID" value="NC_021487.1"/>
</dbReference>
<proteinExistence type="inferred from homology"/>
<dbReference type="PIRSF" id="PIRSF000535">
    <property type="entry name" value="1PFK/6PFK/LacC"/>
    <property type="match status" value="1"/>
</dbReference>
<feature type="domain" description="Carbohydrate kinase PfkB" evidence="7">
    <location>
        <begin position="7"/>
        <end position="295"/>
    </location>
</feature>
<dbReference type="Proteomes" id="UP000014227">
    <property type="component" value="Chromosome I"/>
</dbReference>
<dbReference type="STRING" id="454171.CP488_00229"/>
<keyword evidence="3" id="KW-0547">Nucleotide-binding</keyword>
<evidence type="ECO:0000256" key="5">
    <source>
        <dbReference type="ARBA" id="ARBA00022840"/>
    </source>
</evidence>